<organism evidence="5 6">
    <name type="scientific">Rhodocyclus gracilis</name>
    <dbReference type="NCBI Taxonomy" id="2929842"/>
    <lineage>
        <taxon>Bacteria</taxon>
        <taxon>Pseudomonadati</taxon>
        <taxon>Pseudomonadota</taxon>
        <taxon>Betaproteobacteria</taxon>
        <taxon>Rhodocyclales</taxon>
        <taxon>Rhodocyclaceae</taxon>
        <taxon>Rhodocyclus</taxon>
    </lineage>
</organism>
<proteinExistence type="inferred from homology"/>
<dbReference type="Gene3D" id="3.40.50.450">
    <property type="match status" value="1"/>
</dbReference>
<dbReference type="PANTHER" id="PTHR43022">
    <property type="entry name" value="PROTEIN SMF"/>
    <property type="match status" value="1"/>
</dbReference>
<keyword evidence="6" id="KW-1185">Reference proteome</keyword>
<evidence type="ECO:0000259" key="3">
    <source>
        <dbReference type="Pfam" id="PF02481"/>
    </source>
</evidence>
<dbReference type="InterPro" id="IPR003488">
    <property type="entry name" value="DprA"/>
</dbReference>
<evidence type="ECO:0000313" key="5">
    <source>
        <dbReference type="EMBL" id="NJA88361.1"/>
    </source>
</evidence>
<dbReference type="Pfam" id="PF02481">
    <property type="entry name" value="DNA_processg_A"/>
    <property type="match status" value="1"/>
</dbReference>
<dbReference type="InterPro" id="IPR041614">
    <property type="entry name" value="DprA_WH"/>
</dbReference>
<feature type="domain" description="DprA winged helix" evidence="4">
    <location>
        <begin position="316"/>
        <end position="370"/>
    </location>
</feature>
<gene>
    <name evidence="5" type="primary">dprA</name>
    <name evidence="5" type="ORF">HCX48_03880</name>
</gene>
<dbReference type="InterPro" id="IPR057666">
    <property type="entry name" value="DrpA_SLOG"/>
</dbReference>
<feature type="domain" description="Smf/DprA SLOG" evidence="3">
    <location>
        <begin position="81"/>
        <end position="289"/>
    </location>
</feature>
<name>A0ABX0WF60_9RHOO</name>
<dbReference type="NCBIfam" id="TIGR00732">
    <property type="entry name" value="dprA"/>
    <property type="match status" value="1"/>
</dbReference>
<evidence type="ECO:0000256" key="1">
    <source>
        <dbReference type="ARBA" id="ARBA00006525"/>
    </source>
</evidence>
<dbReference type="Proteomes" id="UP000720344">
    <property type="component" value="Unassembled WGS sequence"/>
</dbReference>
<dbReference type="EMBL" id="JAATWB010000002">
    <property type="protein sequence ID" value="NJA88361.1"/>
    <property type="molecule type" value="Genomic_DNA"/>
</dbReference>
<dbReference type="InterPro" id="IPR036388">
    <property type="entry name" value="WH-like_DNA-bd_sf"/>
</dbReference>
<accession>A0ABX0WF60</accession>
<evidence type="ECO:0000259" key="4">
    <source>
        <dbReference type="Pfam" id="PF17782"/>
    </source>
</evidence>
<feature type="region of interest" description="Disordered" evidence="2">
    <location>
        <begin position="297"/>
        <end position="318"/>
    </location>
</feature>
<dbReference type="RefSeq" id="WP_167680911.1">
    <property type="nucleotide sequence ID" value="NZ_JAATWB010000002.1"/>
</dbReference>
<dbReference type="SUPFAM" id="SSF102405">
    <property type="entry name" value="MCP/YpsA-like"/>
    <property type="match status" value="1"/>
</dbReference>
<feature type="compositionally biased region" description="Polar residues" evidence="2">
    <location>
        <begin position="297"/>
        <end position="316"/>
    </location>
</feature>
<dbReference type="Gene3D" id="1.10.10.10">
    <property type="entry name" value="Winged helix-like DNA-binding domain superfamily/Winged helix DNA-binding domain"/>
    <property type="match status" value="1"/>
</dbReference>
<sequence length="379" mass="39794">MTETDTLAAWLRLTLANGVGSVTQRRLLTAFGPAPEIFDNERSAIAAVIGSRASEKLLDPELDRRIDATLEWHAKDKDRHLVVLGDDDYPTSLLDIADPPTLLYVRGERSALTHAALAIVGSRNATPAGISNAESFAGALARAGLSIVSGLALGIDGAAHRGALSAGGHTVALIGTGIDRIYPARHHQLALDIAAHGAVVSEYPLGTPPLAANFPRRNRLIAGMSRGVLVVEAAVESGSLITARLAAEQGRDVFAIPGSIHSPQARGCHRLLREGAKLVETAEDVLEELRWSGLPSINRSAAPDTTDSTAGQTCADSETPDKAQRLLAALGHDPCALDELALRSGLTAGPLSLILLQLELDGRVASLPGGRYQRLPETP</sequence>
<comment type="similarity">
    <text evidence="1">Belongs to the DprA/Smf family.</text>
</comment>
<evidence type="ECO:0000313" key="6">
    <source>
        <dbReference type="Proteomes" id="UP000720344"/>
    </source>
</evidence>
<comment type="caution">
    <text evidence="5">The sequence shown here is derived from an EMBL/GenBank/DDBJ whole genome shotgun (WGS) entry which is preliminary data.</text>
</comment>
<dbReference type="Pfam" id="PF17782">
    <property type="entry name" value="WHD_DprA"/>
    <property type="match status" value="1"/>
</dbReference>
<reference evidence="6" key="1">
    <citation type="submission" date="2020-03" db="EMBL/GenBank/DDBJ databases">
        <title>Whole-genome sequence of the purple nonsulfur bacterium Rhodocyclus tenuis DSM112.</title>
        <authorList>
            <person name="Kyndt J.A."/>
            <person name="Meyer T.E."/>
        </authorList>
    </citation>
    <scope>NUCLEOTIDE SEQUENCE [LARGE SCALE GENOMIC DNA]</scope>
    <source>
        <strain evidence="6">DSM 112</strain>
    </source>
</reference>
<dbReference type="PANTHER" id="PTHR43022:SF1">
    <property type="entry name" value="PROTEIN SMF"/>
    <property type="match status" value="1"/>
</dbReference>
<protein>
    <submittedName>
        <fullName evidence="5">DNA-protecting protein DprA</fullName>
    </submittedName>
</protein>
<evidence type="ECO:0000256" key="2">
    <source>
        <dbReference type="SAM" id="MobiDB-lite"/>
    </source>
</evidence>